<organism evidence="4 5">
    <name type="scientific">Nocardia acididurans</name>
    <dbReference type="NCBI Taxonomy" id="2802282"/>
    <lineage>
        <taxon>Bacteria</taxon>
        <taxon>Bacillati</taxon>
        <taxon>Actinomycetota</taxon>
        <taxon>Actinomycetes</taxon>
        <taxon>Mycobacteriales</taxon>
        <taxon>Nocardiaceae</taxon>
        <taxon>Nocardia</taxon>
    </lineage>
</organism>
<feature type="compositionally biased region" description="Polar residues" evidence="1">
    <location>
        <begin position="58"/>
        <end position="98"/>
    </location>
</feature>
<name>A0ABS1M0L0_9NOCA</name>
<feature type="region of interest" description="Disordered" evidence="1">
    <location>
        <begin position="179"/>
        <end position="218"/>
    </location>
</feature>
<dbReference type="RefSeq" id="WP_201943636.1">
    <property type="nucleotide sequence ID" value="NZ_JAERRJ010000001.1"/>
</dbReference>
<sequence>MTGGTDDPERGGANPDWWQGTPPPGSPWESHPHHPVQPGAGQSDPTTQQAFQPPGPNPYQSGGNPQQGPNPYQSGPNPQQGANPYQSGPSPQQGATPYQSGSMPQPGYPGGQQPQAAQGPFQTGPNASQSGRPPYGGTSPYGGYGPPPSDGRGRVWLYSGIGALVVAIVAVIATVVVINDDSGGGGGPTTTSAIASTTTRTTTSRTTTSPRTTTRASTPASVIPGYQVVAPSDVDAAWDVPADWTLNTSITSFGTGSDELPVSGLAQEGIDYCPDYVRTNMFLTVSSQADAAAAAADIGARMANLGWPNPTVNATSPEPFANTDKSLNGVYVETSGSFTPPASSCASTYTVYTFAVSGGSSGSLVLTLAADTGIDRAVARDLARRILATFRFI</sequence>
<feature type="transmembrane region" description="Helical" evidence="2">
    <location>
        <begin position="155"/>
        <end position="178"/>
    </location>
</feature>
<feature type="compositionally biased region" description="Low complexity" evidence="1">
    <location>
        <begin position="189"/>
        <end position="218"/>
    </location>
</feature>
<reference evidence="4 5" key="1">
    <citation type="submission" date="2021-01" db="EMBL/GenBank/DDBJ databases">
        <title>WGS of actinomycetes isolated from Thailand.</title>
        <authorList>
            <person name="Thawai C."/>
        </authorList>
    </citation>
    <scope>NUCLEOTIDE SEQUENCE [LARGE SCALE GENOMIC DNA]</scope>
    <source>
        <strain evidence="4 5">LPG 2</strain>
    </source>
</reference>
<keyword evidence="2" id="KW-1133">Transmembrane helix</keyword>
<evidence type="ECO:0000256" key="2">
    <source>
        <dbReference type="SAM" id="Phobius"/>
    </source>
</evidence>
<gene>
    <name evidence="4" type="ORF">JK358_04220</name>
</gene>
<comment type="caution">
    <text evidence="4">The sequence shown here is derived from an EMBL/GenBank/DDBJ whole genome shotgun (WGS) entry which is preliminary data.</text>
</comment>
<dbReference type="InterPro" id="IPR058330">
    <property type="entry name" value="DUF8017"/>
</dbReference>
<accession>A0ABS1M0L0</accession>
<feature type="domain" description="DUF8017" evidence="3">
    <location>
        <begin position="220"/>
        <end position="391"/>
    </location>
</feature>
<keyword evidence="5" id="KW-1185">Reference proteome</keyword>
<dbReference type="Proteomes" id="UP000602198">
    <property type="component" value="Unassembled WGS sequence"/>
</dbReference>
<evidence type="ECO:0000313" key="5">
    <source>
        <dbReference type="Proteomes" id="UP000602198"/>
    </source>
</evidence>
<dbReference type="EMBL" id="JAERRJ010000001">
    <property type="protein sequence ID" value="MBL1073590.1"/>
    <property type="molecule type" value="Genomic_DNA"/>
</dbReference>
<evidence type="ECO:0000259" key="3">
    <source>
        <dbReference type="Pfam" id="PF26056"/>
    </source>
</evidence>
<keyword evidence="2" id="KW-0472">Membrane</keyword>
<evidence type="ECO:0000256" key="1">
    <source>
        <dbReference type="SAM" id="MobiDB-lite"/>
    </source>
</evidence>
<proteinExistence type="predicted"/>
<dbReference type="Pfam" id="PF26056">
    <property type="entry name" value="DUF8017"/>
    <property type="match status" value="1"/>
</dbReference>
<evidence type="ECO:0000313" key="4">
    <source>
        <dbReference type="EMBL" id="MBL1073590.1"/>
    </source>
</evidence>
<feature type="region of interest" description="Disordered" evidence="1">
    <location>
        <begin position="1"/>
        <end position="147"/>
    </location>
</feature>
<feature type="compositionally biased region" description="Low complexity" evidence="1">
    <location>
        <begin position="99"/>
        <end position="138"/>
    </location>
</feature>
<protein>
    <recommendedName>
        <fullName evidence="3">DUF8017 domain-containing protein</fullName>
    </recommendedName>
</protein>
<keyword evidence="2" id="KW-0812">Transmembrane</keyword>